<protein>
    <submittedName>
        <fullName evidence="1">Uncharacterized protein</fullName>
    </submittedName>
</protein>
<proteinExistence type="predicted"/>
<reference evidence="1 2" key="1">
    <citation type="journal article" date="2021" name="Elife">
        <title>Chloroplast acquisition without the gene transfer in kleptoplastic sea slugs, Plakobranchus ocellatus.</title>
        <authorList>
            <person name="Maeda T."/>
            <person name="Takahashi S."/>
            <person name="Yoshida T."/>
            <person name="Shimamura S."/>
            <person name="Takaki Y."/>
            <person name="Nagai Y."/>
            <person name="Toyoda A."/>
            <person name="Suzuki Y."/>
            <person name="Arimoto A."/>
            <person name="Ishii H."/>
            <person name="Satoh N."/>
            <person name="Nishiyama T."/>
            <person name="Hasebe M."/>
            <person name="Maruyama T."/>
            <person name="Minagawa J."/>
            <person name="Obokata J."/>
            <person name="Shigenobu S."/>
        </authorList>
    </citation>
    <scope>NUCLEOTIDE SEQUENCE [LARGE SCALE GENOMIC DNA]</scope>
</reference>
<dbReference type="AlphaFoldDB" id="A0AAV4CXP5"/>
<evidence type="ECO:0000313" key="1">
    <source>
        <dbReference type="EMBL" id="GFO36669.1"/>
    </source>
</evidence>
<dbReference type="Proteomes" id="UP000735302">
    <property type="component" value="Unassembled WGS sequence"/>
</dbReference>
<evidence type="ECO:0000313" key="2">
    <source>
        <dbReference type="Proteomes" id="UP000735302"/>
    </source>
</evidence>
<keyword evidence="2" id="KW-1185">Reference proteome</keyword>
<gene>
    <name evidence="1" type="ORF">PoB_006317400</name>
</gene>
<dbReference type="EMBL" id="BLXT01007118">
    <property type="protein sequence ID" value="GFO36669.1"/>
    <property type="molecule type" value="Genomic_DNA"/>
</dbReference>
<comment type="caution">
    <text evidence="1">The sequence shown here is derived from an EMBL/GenBank/DDBJ whole genome shotgun (WGS) entry which is preliminary data.</text>
</comment>
<sequence length="100" mass="10783">MKSSTEELAVQQQQFDNVINAGVYDSSYKATSKSTLKLVVISSSNYTDSGNGIIISTTTQTMAPSSQRLSNGSPNSLERRSITNASCVGILTWKWTISTV</sequence>
<accession>A0AAV4CXP5</accession>
<name>A0AAV4CXP5_9GAST</name>
<organism evidence="1 2">
    <name type="scientific">Plakobranchus ocellatus</name>
    <dbReference type="NCBI Taxonomy" id="259542"/>
    <lineage>
        <taxon>Eukaryota</taxon>
        <taxon>Metazoa</taxon>
        <taxon>Spiralia</taxon>
        <taxon>Lophotrochozoa</taxon>
        <taxon>Mollusca</taxon>
        <taxon>Gastropoda</taxon>
        <taxon>Heterobranchia</taxon>
        <taxon>Euthyneura</taxon>
        <taxon>Panpulmonata</taxon>
        <taxon>Sacoglossa</taxon>
        <taxon>Placobranchoidea</taxon>
        <taxon>Plakobranchidae</taxon>
        <taxon>Plakobranchus</taxon>
    </lineage>
</organism>